<dbReference type="RefSeq" id="XP_017694903.1">
    <property type="nucleotide sequence ID" value="XM_017839414.1"/>
</dbReference>
<dbReference type="OrthoDB" id="10609858at2759"/>
<reference evidence="3" key="1">
    <citation type="submission" date="2025-08" db="UniProtKB">
        <authorList>
            <consortium name="RefSeq"/>
        </authorList>
    </citation>
    <scope>IDENTIFICATION</scope>
</reference>
<dbReference type="GeneID" id="108509826"/>
<organism evidence="2 3">
    <name type="scientific">Lepidothrix coronata</name>
    <name type="common">blue-crowned manakin</name>
    <dbReference type="NCBI Taxonomy" id="321398"/>
    <lineage>
        <taxon>Eukaryota</taxon>
        <taxon>Metazoa</taxon>
        <taxon>Chordata</taxon>
        <taxon>Craniata</taxon>
        <taxon>Vertebrata</taxon>
        <taxon>Euteleostomi</taxon>
        <taxon>Archelosauria</taxon>
        <taxon>Archosauria</taxon>
        <taxon>Dinosauria</taxon>
        <taxon>Saurischia</taxon>
        <taxon>Theropoda</taxon>
        <taxon>Coelurosauria</taxon>
        <taxon>Aves</taxon>
        <taxon>Neognathae</taxon>
        <taxon>Neoaves</taxon>
        <taxon>Telluraves</taxon>
        <taxon>Australaves</taxon>
        <taxon>Passeriformes</taxon>
        <taxon>Pipridae</taxon>
        <taxon>Lepidothrix</taxon>
    </lineage>
</organism>
<evidence type="ECO:0000313" key="2">
    <source>
        <dbReference type="Proteomes" id="UP000504624"/>
    </source>
</evidence>
<dbReference type="AlphaFoldDB" id="A0A6J0J7I5"/>
<evidence type="ECO:0000256" key="1">
    <source>
        <dbReference type="SAM" id="MobiDB-lite"/>
    </source>
</evidence>
<sequence>MLGETGTIVCVQCPLPALPVGGAVGARPGAPPVGGRSGGARRSRGGRGWAGAGEGREGGGEGGGVWEEPEPQERREKEKGEAGAQRERGRKERPGGRSSPARIAQDFSFPNLGWMEEEAVRKRKMPQDTQTDEQECPVP</sequence>
<evidence type="ECO:0000313" key="3">
    <source>
        <dbReference type="RefSeq" id="XP_017694903.1"/>
    </source>
</evidence>
<feature type="compositionally biased region" description="Basic and acidic residues" evidence="1">
    <location>
        <begin position="71"/>
        <end position="95"/>
    </location>
</feature>
<feature type="compositionally biased region" description="Acidic residues" evidence="1">
    <location>
        <begin position="130"/>
        <end position="139"/>
    </location>
</feature>
<name>A0A6J0J7I5_9PASS</name>
<protein>
    <submittedName>
        <fullName evidence="3">RNA-binding protein Raly-like</fullName>
    </submittedName>
</protein>
<proteinExistence type="predicted"/>
<dbReference type="Proteomes" id="UP000504624">
    <property type="component" value="Unplaced"/>
</dbReference>
<feature type="compositionally biased region" description="Low complexity" evidence="1">
    <location>
        <begin position="19"/>
        <end position="28"/>
    </location>
</feature>
<accession>A0A6J0J7I5</accession>
<feature type="region of interest" description="Disordered" evidence="1">
    <location>
        <begin position="19"/>
        <end position="139"/>
    </location>
</feature>
<gene>
    <name evidence="3" type="primary">LOC108509826</name>
</gene>
<keyword evidence="2" id="KW-1185">Reference proteome</keyword>